<evidence type="ECO:0000256" key="1">
    <source>
        <dbReference type="SAM" id="SignalP"/>
    </source>
</evidence>
<feature type="chain" id="PRO_5015552287" evidence="1">
    <location>
        <begin position="28"/>
        <end position="518"/>
    </location>
</feature>
<evidence type="ECO:0000313" key="2">
    <source>
        <dbReference type="EMBL" id="PWA67852.1"/>
    </source>
</evidence>
<sequence>MSVSNFKGYVSLLAIAGACSFVTQATSFPLIEADKKKNKENGFVDDPTVDFHKMYTDLRKYGTEFGVSSQHSKGLCKLKREAIAIKEHLKTILNSNNKKDISSLLRSIEDVIQIVTHFYNETRDVPYNWMRRRFITELKRGTKIVYPKAKTVEQPDHDLKFRYADESDEDSEAECKDVTTDPTNFQLDSLDARIHMVVSQVGLDGLFATIPNVCYPNKIEEKIWKEFEDFDKENYEVDLLMPYGVEPVSIEVDHPIVPAIGNFAVKAFNKACEMHVKKGEHYNLHDFELIECKYIKTAISYYFYMVIEAFEEGNLGIYEARVICNIFGGEMILCQFVLTDRKPFGTKAMSGKYFECLQFICEAVENLYLEKLTRLKALSKSLGGLGANWHDPYLVTESSLEGMGFSLFQCHFGQCTGDERSKAKVYKDLLKHQHTEAVEGLKCAIYTTALHRRLNSWKRTRLPDCNQKTNPGYTTYRLILIFESIVSLSSAFSYRYTDIVYDLKQRELMQQGNKLICL</sequence>
<keyword evidence="1" id="KW-0732">Signal</keyword>
<evidence type="ECO:0000313" key="3">
    <source>
        <dbReference type="Proteomes" id="UP000245207"/>
    </source>
</evidence>
<gene>
    <name evidence="2" type="ORF">CTI12_AA316100</name>
</gene>
<comment type="caution">
    <text evidence="2">The sequence shown here is derived from an EMBL/GenBank/DDBJ whole genome shotgun (WGS) entry which is preliminary data.</text>
</comment>
<reference evidence="2 3" key="1">
    <citation type="journal article" date="2018" name="Mol. Plant">
        <title>The genome of Artemisia annua provides insight into the evolution of Asteraceae family and artemisinin biosynthesis.</title>
        <authorList>
            <person name="Shen Q."/>
            <person name="Zhang L."/>
            <person name="Liao Z."/>
            <person name="Wang S."/>
            <person name="Yan T."/>
            <person name="Shi P."/>
            <person name="Liu M."/>
            <person name="Fu X."/>
            <person name="Pan Q."/>
            <person name="Wang Y."/>
            <person name="Lv Z."/>
            <person name="Lu X."/>
            <person name="Zhang F."/>
            <person name="Jiang W."/>
            <person name="Ma Y."/>
            <person name="Chen M."/>
            <person name="Hao X."/>
            <person name="Li L."/>
            <person name="Tang Y."/>
            <person name="Lv G."/>
            <person name="Zhou Y."/>
            <person name="Sun X."/>
            <person name="Brodelius P.E."/>
            <person name="Rose J.K.C."/>
            <person name="Tang K."/>
        </authorList>
    </citation>
    <scope>NUCLEOTIDE SEQUENCE [LARGE SCALE GENOMIC DNA]</scope>
    <source>
        <strain evidence="3">cv. Huhao1</strain>
        <tissue evidence="2">Leaf</tissue>
    </source>
</reference>
<feature type="signal peptide" evidence="1">
    <location>
        <begin position="1"/>
        <end position="27"/>
    </location>
</feature>
<keyword evidence="3" id="KW-1185">Reference proteome</keyword>
<organism evidence="2 3">
    <name type="scientific">Artemisia annua</name>
    <name type="common">Sweet wormwood</name>
    <dbReference type="NCBI Taxonomy" id="35608"/>
    <lineage>
        <taxon>Eukaryota</taxon>
        <taxon>Viridiplantae</taxon>
        <taxon>Streptophyta</taxon>
        <taxon>Embryophyta</taxon>
        <taxon>Tracheophyta</taxon>
        <taxon>Spermatophyta</taxon>
        <taxon>Magnoliopsida</taxon>
        <taxon>eudicotyledons</taxon>
        <taxon>Gunneridae</taxon>
        <taxon>Pentapetalae</taxon>
        <taxon>asterids</taxon>
        <taxon>campanulids</taxon>
        <taxon>Asterales</taxon>
        <taxon>Asteraceae</taxon>
        <taxon>Asteroideae</taxon>
        <taxon>Anthemideae</taxon>
        <taxon>Artemisiinae</taxon>
        <taxon>Artemisia</taxon>
    </lineage>
</organism>
<dbReference type="PROSITE" id="PS51257">
    <property type="entry name" value="PROKAR_LIPOPROTEIN"/>
    <property type="match status" value="1"/>
</dbReference>
<dbReference type="Proteomes" id="UP000245207">
    <property type="component" value="Unassembled WGS sequence"/>
</dbReference>
<proteinExistence type="predicted"/>
<name>A0A2U1N2X3_ARTAN</name>
<protein>
    <submittedName>
        <fullName evidence="2">Uncharacterized protein</fullName>
    </submittedName>
</protein>
<dbReference type="EMBL" id="PKPP01003751">
    <property type="protein sequence ID" value="PWA67852.1"/>
    <property type="molecule type" value="Genomic_DNA"/>
</dbReference>
<dbReference type="AlphaFoldDB" id="A0A2U1N2X3"/>
<accession>A0A2U1N2X3</accession>